<comment type="similarity">
    <text evidence="2 4">Belongs to the trans-sulfuration enzymes family.</text>
</comment>
<sequence length="387" mass="41683">MSDQKKDSLSFRTRAIHVGNEVDPSTGAVVPPVHFASTFRQPGAGEWGEFDYSRSGNPTRSHLQDTLASLESGIGALAFSSGMAAIHAVTMLLETGDHVVAGCDLYGGAYRLLHKICNRSGIEVSLVDMTDVNRVAEAVGDRTKLIWAETIGNPRLSIPDLPVLATLAKQRGVLIGVDNTFGTPSLIRPLESGIDIVMHSATKYLGGHSDCLGGTLAVADQELFDRLYYIQNATGAVLDPMSSFLISRGLKTLDLRVREQSRTALEIAAWLREHPKVRGVLYPGLENHPQHELASRLFDGGFGAMVTFELDAGIDQTARVCEATQLFHLAVSLGAVESLIEQPATMSHASYDAADRERFGITDGLIRLSVGLESFDDLRDDLAAAIG</sequence>
<keyword evidence="6" id="KW-1185">Reference proteome</keyword>
<dbReference type="CDD" id="cd00614">
    <property type="entry name" value="CGS_like"/>
    <property type="match status" value="1"/>
</dbReference>
<dbReference type="InterPro" id="IPR000277">
    <property type="entry name" value="Cys/Met-Metab_PyrdxlP-dep_enz"/>
</dbReference>
<dbReference type="InterPro" id="IPR015424">
    <property type="entry name" value="PyrdxlP-dep_Trfase"/>
</dbReference>
<evidence type="ECO:0000256" key="2">
    <source>
        <dbReference type="ARBA" id="ARBA00009077"/>
    </source>
</evidence>
<dbReference type="EMBL" id="JASZZN010000006">
    <property type="protein sequence ID" value="MDM4015873.1"/>
    <property type="molecule type" value="Genomic_DNA"/>
</dbReference>
<evidence type="ECO:0000313" key="6">
    <source>
        <dbReference type="Proteomes" id="UP001239462"/>
    </source>
</evidence>
<keyword evidence="5" id="KW-0032">Aminotransferase</keyword>
<protein>
    <submittedName>
        <fullName evidence="5">PLP-dependent aspartate aminotransferase family protein</fullName>
    </submittedName>
</protein>
<dbReference type="GO" id="GO:0008483">
    <property type="term" value="F:transaminase activity"/>
    <property type="evidence" value="ECO:0007669"/>
    <property type="project" value="UniProtKB-KW"/>
</dbReference>
<dbReference type="Gene3D" id="3.40.640.10">
    <property type="entry name" value="Type I PLP-dependent aspartate aminotransferase-like (Major domain)"/>
    <property type="match status" value="1"/>
</dbReference>
<dbReference type="Proteomes" id="UP001239462">
    <property type="component" value="Unassembled WGS sequence"/>
</dbReference>
<dbReference type="PIRSF" id="PIRSF001434">
    <property type="entry name" value="CGS"/>
    <property type="match status" value="1"/>
</dbReference>
<comment type="caution">
    <text evidence="5">The sequence shown here is derived from an EMBL/GenBank/DDBJ whole genome shotgun (WGS) entry which is preliminary data.</text>
</comment>
<dbReference type="PANTHER" id="PTHR11808">
    <property type="entry name" value="TRANS-SULFURATION ENZYME FAMILY MEMBER"/>
    <property type="match status" value="1"/>
</dbReference>
<reference evidence="5 6" key="1">
    <citation type="submission" date="2023-06" db="EMBL/GenBank/DDBJ databases">
        <title>Roseiconus lacunae JC819 isolated from Gulf of Mannar region, Tamil Nadu.</title>
        <authorList>
            <person name="Pk S."/>
            <person name="Ch S."/>
            <person name="Ch V.R."/>
        </authorList>
    </citation>
    <scope>NUCLEOTIDE SEQUENCE [LARGE SCALE GENOMIC DNA]</scope>
    <source>
        <strain evidence="5 6">JC819</strain>
    </source>
</reference>
<dbReference type="Pfam" id="PF01053">
    <property type="entry name" value="Cys_Met_Meta_PP"/>
    <property type="match status" value="1"/>
</dbReference>
<organism evidence="5 6">
    <name type="scientific">Roseiconus lacunae</name>
    <dbReference type="NCBI Taxonomy" id="2605694"/>
    <lineage>
        <taxon>Bacteria</taxon>
        <taxon>Pseudomonadati</taxon>
        <taxon>Planctomycetota</taxon>
        <taxon>Planctomycetia</taxon>
        <taxon>Pirellulales</taxon>
        <taxon>Pirellulaceae</taxon>
        <taxon>Roseiconus</taxon>
    </lineage>
</organism>
<dbReference type="PROSITE" id="PS00868">
    <property type="entry name" value="CYS_MET_METAB_PP"/>
    <property type="match status" value="1"/>
</dbReference>
<name>A0ABT7PHB9_9BACT</name>
<keyword evidence="3 4" id="KW-0663">Pyridoxal phosphate</keyword>
<evidence type="ECO:0000256" key="3">
    <source>
        <dbReference type="ARBA" id="ARBA00022898"/>
    </source>
</evidence>
<proteinExistence type="inferred from homology"/>
<accession>A0ABT7PHB9</accession>
<keyword evidence="5" id="KW-0808">Transferase</keyword>
<evidence type="ECO:0000256" key="1">
    <source>
        <dbReference type="ARBA" id="ARBA00001933"/>
    </source>
</evidence>
<dbReference type="Gene3D" id="3.90.1150.10">
    <property type="entry name" value="Aspartate Aminotransferase, domain 1"/>
    <property type="match status" value="1"/>
</dbReference>
<gene>
    <name evidence="5" type="ORF">QTN89_10560</name>
</gene>
<dbReference type="SUPFAM" id="SSF53383">
    <property type="entry name" value="PLP-dependent transferases"/>
    <property type="match status" value="1"/>
</dbReference>
<evidence type="ECO:0000256" key="4">
    <source>
        <dbReference type="RuleBase" id="RU362118"/>
    </source>
</evidence>
<dbReference type="InterPro" id="IPR015421">
    <property type="entry name" value="PyrdxlP-dep_Trfase_major"/>
</dbReference>
<dbReference type="PANTHER" id="PTHR11808:SF15">
    <property type="entry name" value="CYSTATHIONINE GAMMA-LYASE"/>
    <property type="match status" value="1"/>
</dbReference>
<comment type="cofactor">
    <cofactor evidence="1 4">
        <name>pyridoxal 5'-phosphate</name>
        <dbReference type="ChEBI" id="CHEBI:597326"/>
    </cofactor>
</comment>
<evidence type="ECO:0000313" key="5">
    <source>
        <dbReference type="EMBL" id="MDM4015873.1"/>
    </source>
</evidence>
<dbReference type="InterPro" id="IPR054542">
    <property type="entry name" value="Cys_met_metab_PP"/>
</dbReference>
<dbReference type="InterPro" id="IPR015422">
    <property type="entry name" value="PyrdxlP-dep_Trfase_small"/>
</dbReference>
<dbReference type="RefSeq" id="WP_149497539.1">
    <property type="nucleotide sequence ID" value="NZ_CP141221.1"/>
</dbReference>